<dbReference type="InterPro" id="IPR004412">
    <property type="entry name" value="GatA"/>
</dbReference>
<dbReference type="InterPro" id="IPR036928">
    <property type="entry name" value="AS_sf"/>
</dbReference>
<dbReference type="PROSITE" id="PS00571">
    <property type="entry name" value="AMIDASES"/>
    <property type="match status" value="1"/>
</dbReference>
<dbReference type="SUPFAM" id="SSF75304">
    <property type="entry name" value="Amidase signature (AS) enzymes"/>
    <property type="match status" value="1"/>
</dbReference>
<keyword evidence="5 7" id="KW-0648">Protein biosynthesis</keyword>
<gene>
    <name evidence="7" type="primary">HER2</name>
    <name evidence="9" type="ORF">SAPINGB_P002811</name>
</gene>
<comment type="subcellular location">
    <subcellularLocation>
        <location evidence="7">Mitochondrion</location>
    </subcellularLocation>
</comment>
<feature type="domain" description="Amidase" evidence="8">
    <location>
        <begin position="80"/>
        <end position="461"/>
    </location>
</feature>
<dbReference type="GO" id="GO:0070681">
    <property type="term" value="P:glutaminyl-tRNAGln biosynthesis via transamidation"/>
    <property type="evidence" value="ECO:0007669"/>
    <property type="project" value="UniProtKB-UniRule"/>
</dbReference>
<accession>A0A5E8BH99</accession>
<evidence type="ECO:0000313" key="9">
    <source>
        <dbReference type="EMBL" id="VVT50581.1"/>
    </source>
</evidence>
<dbReference type="PANTHER" id="PTHR11895">
    <property type="entry name" value="TRANSAMIDASE"/>
    <property type="match status" value="1"/>
</dbReference>
<evidence type="ECO:0000256" key="2">
    <source>
        <dbReference type="ARBA" id="ARBA00022598"/>
    </source>
</evidence>
<dbReference type="AlphaFoldDB" id="A0A5E8BH99"/>
<proteinExistence type="inferred from homology"/>
<feature type="active site" description="Charge relay system" evidence="7">
    <location>
        <position position="120"/>
    </location>
</feature>
<name>A0A5E8BH99_9ASCO</name>
<keyword evidence="4 7" id="KW-0067">ATP-binding</keyword>
<keyword evidence="2 7" id="KW-0436">Ligase</keyword>
<dbReference type="GO" id="GO:0005524">
    <property type="term" value="F:ATP binding"/>
    <property type="evidence" value="ECO:0007669"/>
    <property type="project" value="UniProtKB-KW"/>
</dbReference>
<organism evidence="9 10">
    <name type="scientific">Magnusiomyces paraingens</name>
    <dbReference type="NCBI Taxonomy" id="2606893"/>
    <lineage>
        <taxon>Eukaryota</taxon>
        <taxon>Fungi</taxon>
        <taxon>Dikarya</taxon>
        <taxon>Ascomycota</taxon>
        <taxon>Saccharomycotina</taxon>
        <taxon>Dipodascomycetes</taxon>
        <taxon>Dipodascales</taxon>
        <taxon>Dipodascaceae</taxon>
        <taxon>Magnusiomyces</taxon>
    </lineage>
</organism>
<evidence type="ECO:0000256" key="4">
    <source>
        <dbReference type="ARBA" id="ARBA00022840"/>
    </source>
</evidence>
<dbReference type="GO" id="GO:0005739">
    <property type="term" value="C:mitochondrion"/>
    <property type="evidence" value="ECO:0007669"/>
    <property type="project" value="UniProtKB-SubCell"/>
</dbReference>
<evidence type="ECO:0000256" key="6">
    <source>
        <dbReference type="ARBA" id="ARBA00047407"/>
    </source>
</evidence>
<dbReference type="GO" id="GO:0030956">
    <property type="term" value="C:glutamyl-tRNA(Gln) amidotransferase complex"/>
    <property type="evidence" value="ECO:0007669"/>
    <property type="project" value="UniProtKB-UniRule"/>
</dbReference>
<sequence length="470" mass="51113">MSKITGSAVRKQAEKYLSRISSKNSNYNAVVSLRHPENVLNDIKSSLEKSGTLSGSFYILKDNFCTTELPTACGSKALQGKANMDEFAMGSNNLTSNLYQPPVNPIFSDADFNPRSTGGSSGGSAAAVAADMCDFALGSDTGGSVRLPAAYCGVVGFKPTYGRISRYGLVAYAQSLDTVGILAKDVSTTEKIYNVLNQHDPNDPTSLSKSIRKNLDLDFPKKILNEKNDERKYRIGIIHETNLQDLDPFVRQAWVDSLESLRSRGHEIVTVSVPSLKHALPVYFILSPSEASSNLARYDGIRYGHRAEQDREGDILYAATRAEGFGSEVQRRILLGVFNLSSEFFGNHFQQAQKVRRKIQLEYNSIFTFPNVVSSLNTLGSSSDETVDVVISPASKTIAPTHEDIFNSEKGNGAVKAYVNDVLTVPSSIAGLPSISVPWGKGKDTVGIQITGQFGDDKTVLEVARLLESQ</sequence>
<evidence type="ECO:0000313" key="10">
    <source>
        <dbReference type="Proteomes" id="UP000398389"/>
    </source>
</evidence>
<dbReference type="InterPro" id="IPR000120">
    <property type="entry name" value="Amidase"/>
</dbReference>
<dbReference type="EMBL" id="CABVLU010000002">
    <property type="protein sequence ID" value="VVT50581.1"/>
    <property type="molecule type" value="Genomic_DNA"/>
</dbReference>
<dbReference type="InterPro" id="IPR023631">
    <property type="entry name" value="Amidase_dom"/>
</dbReference>
<evidence type="ECO:0000256" key="7">
    <source>
        <dbReference type="HAMAP-Rule" id="MF_03150"/>
    </source>
</evidence>
<dbReference type="Gene3D" id="3.90.1300.10">
    <property type="entry name" value="Amidase signature (AS) domain"/>
    <property type="match status" value="1"/>
</dbReference>
<feature type="active site" description="Acyl-ester intermediate" evidence="7">
    <location>
        <position position="144"/>
    </location>
</feature>
<evidence type="ECO:0000256" key="1">
    <source>
        <dbReference type="ARBA" id="ARBA00008069"/>
    </source>
</evidence>
<reference evidence="9 10" key="1">
    <citation type="submission" date="2019-09" db="EMBL/GenBank/DDBJ databases">
        <authorList>
            <person name="Brejova B."/>
        </authorList>
    </citation>
    <scope>NUCLEOTIDE SEQUENCE [LARGE SCALE GENOMIC DNA]</scope>
</reference>
<dbReference type="OrthoDB" id="421993at2759"/>
<keyword evidence="10" id="KW-1185">Reference proteome</keyword>
<dbReference type="PANTHER" id="PTHR11895:SF7">
    <property type="entry name" value="GLUTAMYL-TRNA(GLN) AMIDOTRANSFERASE SUBUNIT A, MITOCHONDRIAL"/>
    <property type="match status" value="1"/>
</dbReference>
<dbReference type="GO" id="GO:0032543">
    <property type="term" value="P:mitochondrial translation"/>
    <property type="evidence" value="ECO:0007669"/>
    <property type="project" value="UniProtKB-UniRule"/>
</dbReference>
<dbReference type="Proteomes" id="UP000398389">
    <property type="component" value="Unassembled WGS sequence"/>
</dbReference>
<comment type="catalytic activity">
    <reaction evidence="6 7">
        <text>L-glutamyl-tRNA(Gln) + L-glutamine + ATP + H2O = L-glutaminyl-tRNA(Gln) + L-glutamate + ADP + phosphate + H(+)</text>
        <dbReference type="Rhea" id="RHEA:17521"/>
        <dbReference type="Rhea" id="RHEA-COMP:9681"/>
        <dbReference type="Rhea" id="RHEA-COMP:9684"/>
        <dbReference type="ChEBI" id="CHEBI:15377"/>
        <dbReference type="ChEBI" id="CHEBI:15378"/>
        <dbReference type="ChEBI" id="CHEBI:29985"/>
        <dbReference type="ChEBI" id="CHEBI:30616"/>
        <dbReference type="ChEBI" id="CHEBI:43474"/>
        <dbReference type="ChEBI" id="CHEBI:58359"/>
        <dbReference type="ChEBI" id="CHEBI:78520"/>
        <dbReference type="ChEBI" id="CHEBI:78521"/>
        <dbReference type="ChEBI" id="CHEBI:456216"/>
        <dbReference type="EC" id="6.3.5.7"/>
    </reaction>
</comment>
<comment type="function">
    <text evidence="7">Allows the formation of correctly charged Gln-tRNA(Gln) through the transamidation of misacylated Glu-tRNA(Gln) in the mitochondria. The reaction takes place in the presence of glutamine and ATP through an activated gamma-phospho-Glu-tRNA(Gln).</text>
</comment>
<dbReference type="InterPro" id="IPR020556">
    <property type="entry name" value="Amidase_CS"/>
</dbReference>
<evidence type="ECO:0000259" key="8">
    <source>
        <dbReference type="Pfam" id="PF01425"/>
    </source>
</evidence>
<feature type="active site" description="Charge relay system" evidence="7">
    <location>
        <position position="61"/>
    </location>
</feature>
<dbReference type="GO" id="GO:0050567">
    <property type="term" value="F:glutaminyl-tRNA synthase (glutamine-hydrolyzing) activity"/>
    <property type="evidence" value="ECO:0007669"/>
    <property type="project" value="UniProtKB-UniRule"/>
</dbReference>
<evidence type="ECO:0000256" key="5">
    <source>
        <dbReference type="ARBA" id="ARBA00022917"/>
    </source>
</evidence>
<dbReference type="Pfam" id="PF01425">
    <property type="entry name" value="Amidase"/>
    <property type="match status" value="1"/>
</dbReference>
<keyword evidence="7" id="KW-0496">Mitochondrion</keyword>
<dbReference type="HAMAP" id="MF_00120">
    <property type="entry name" value="GatA"/>
    <property type="match status" value="1"/>
</dbReference>
<evidence type="ECO:0000256" key="3">
    <source>
        <dbReference type="ARBA" id="ARBA00022741"/>
    </source>
</evidence>
<dbReference type="EC" id="6.3.5.7" evidence="7"/>
<comment type="subunit">
    <text evidence="7">Subunit of the heterotrimeric GatFAB amidotransferase (AdT) complex, composed of A, B and F subunits.</text>
</comment>
<keyword evidence="3 7" id="KW-0547">Nucleotide-binding</keyword>
<protein>
    <recommendedName>
        <fullName evidence="7">Glutamyl-tRNA(Gln) amidotransferase subunit A, mitochondrial</fullName>
        <shortName evidence="7">Glu-AdT subunit A</shortName>
        <ecNumber evidence="7">6.3.5.7</ecNumber>
    </recommendedName>
</protein>
<comment type="similarity">
    <text evidence="1 7">Belongs to the amidase family. GatA subfamily.</text>
</comment>